<accession>A0AAE3VIA0</accession>
<gene>
    <name evidence="1" type="ORF">J3R75_003076</name>
</gene>
<dbReference type="Proteomes" id="UP001238163">
    <property type="component" value="Unassembled WGS sequence"/>
</dbReference>
<reference evidence="1" key="1">
    <citation type="submission" date="2023-07" db="EMBL/GenBank/DDBJ databases">
        <title>Genomic Encyclopedia of Type Strains, Phase IV (KMG-IV): sequencing the most valuable type-strain genomes for metagenomic binning, comparative biology and taxonomic classification.</title>
        <authorList>
            <person name="Goeker M."/>
        </authorList>
    </citation>
    <scope>NUCLEOTIDE SEQUENCE</scope>
    <source>
        <strain evidence="1">DSM 24202</strain>
    </source>
</reference>
<evidence type="ECO:0000313" key="2">
    <source>
        <dbReference type="Proteomes" id="UP001238163"/>
    </source>
</evidence>
<keyword evidence="2" id="KW-1185">Reference proteome</keyword>
<sequence>MDWTVGTFWTMWKDALDTGDQLWTAWTPGTDWHPLLLPDRTWPIWHFITASRPGRQARQWTPASLWRRRRLKAETGAPRAACCSTAQLSITPMKPMLFI</sequence>
<dbReference type="AlphaFoldDB" id="A0AAE3VIA0"/>
<name>A0AAE3VIA0_9BACT</name>
<proteinExistence type="predicted"/>
<organism evidence="1 2">
    <name type="scientific">Oligosphaera ethanolica</name>
    <dbReference type="NCBI Taxonomy" id="760260"/>
    <lineage>
        <taxon>Bacteria</taxon>
        <taxon>Pseudomonadati</taxon>
        <taxon>Lentisphaerota</taxon>
        <taxon>Oligosphaeria</taxon>
        <taxon>Oligosphaerales</taxon>
        <taxon>Oligosphaeraceae</taxon>
        <taxon>Oligosphaera</taxon>
    </lineage>
</organism>
<evidence type="ECO:0000313" key="1">
    <source>
        <dbReference type="EMBL" id="MDQ0290969.1"/>
    </source>
</evidence>
<protein>
    <submittedName>
        <fullName evidence="1">Uncharacterized protein</fullName>
    </submittedName>
</protein>
<comment type="caution">
    <text evidence="1">The sequence shown here is derived from an EMBL/GenBank/DDBJ whole genome shotgun (WGS) entry which is preliminary data.</text>
</comment>
<dbReference type="EMBL" id="JAUSVL010000001">
    <property type="protein sequence ID" value="MDQ0290969.1"/>
    <property type="molecule type" value="Genomic_DNA"/>
</dbReference>